<comment type="caution">
    <text evidence="9">The sequence shown here is derived from an EMBL/GenBank/DDBJ whole genome shotgun (WGS) entry which is preliminary data.</text>
</comment>
<dbReference type="Pfam" id="PF00010">
    <property type="entry name" value="HLH"/>
    <property type="match status" value="1"/>
</dbReference>
<gene>
    <name evidence="9" type="ORF">PVAP13_9NG043300</name>
</gene>
<feature type="region of interest" description="Disordered" evidence="7">
    <location>
        <begin position="37"/>
        <end position="89"/>
    </location>
</feature>
<dbReference type="InterPro" id="IPR045843">
    <property type="entry name" value="IND-like"/>
</dbReference>
<evidence type="ECO:0000259" key="8">
    <source>
        <dbReference type="PROSITE" id="PS50888"/>
    </source>
</evidence>
<comment type="subcellular location">
    <subcellularLocation>
        <location evidence="1">Nucleus</location>
    </subcellularLocation>
</comment>
<dbReference type="AlphaFoldDB" id="A0A8T0MFY8"/>
<name>A0A8T0MFY8_PANVG</name>
<dbReference type="InterPro" id="IPR011598">
    <property type="entry name" value="bHLH_dom"/>
</dbReference>
<dbReference type="GO" id="GO:0000981">
    <property type="term" value="F:DNA-binding transcription factor activity, RNA polymerase II-specific"/>
    <property type="evidence" value="ECO:0007669"/>
    <property type="project" value="TreeGrafter"/>
</dbReference>
<feature type="region of interest" description="Disordered" evidence="7">
    <location>
        <begin position="155"/>
        <end position="286"/>
    </location>
</feature>
<dbReference type="OrthoDB" id="651283at2759"/>
<proteinExistence type="inferred from homology"/>
<evidence type="ECO:0000313" key="10">
    <source>
        <dbReference type="Proteomes" id="UP000823388"/>
    </source>
</evidence>
<evidence type="ECO:0000256" key="2">
    <source>
        <dbReference type="ARBA" id="ARBA00005510"/>
    </source>
</evidence>
<protein>
    <recommendedName>
        <fullName evidence="8">BHLH domain-containing protein</fullName>
    </recommendedName>
</protein>
<feature type="compositionally biased region" description="Acidic residues" evidence="7">
    <location>
        <begin position="46"/>
        <end position="56"/>
    </location>
</feature>
<dbReference type="FunFam" id="4.10.280.10:FF:000022">
    <property type="entry name" value="Basic helix-loop-helix transcription factor"/>
    <property type="match status" value="1"/>
</dbReference>
<evidence type="ECO:0000256" key="1">
    <source>
        <dbReference type="ARBA" id="ARBA00004123"/>
    </source>
</evidence>
<dbReference type="GO" id="GO:0000978">
    <property type="term" value="F:RNA polymerase II cis-regulatory region sequence-specific DNA binding"/>
    <property type="evidence" value="ECO:0007669"/>
    <property type="project" value="TreeGrafter"/>
</dbReference>
<keyword evidence="3" id="KW-0805">Transcription regulation</keyword>
<dbReference type="PANTHER" id="PTHR16223:SF284">
    <property type="entry name" value="BHLH DOMAIN-CONTAINING PROTEIN"/>
    <property type="match status" value="1"/>
</dbReference>
<evidence type="ECO:0000256" key="6">
    <source>
        <dbReference type="ARBA" id="ARBA00023242"/>
    </source>
</evidence>
<dbReference type="InterPro" id="IPR036638">
    <property type="entry name" value="HLH_DNA-bd_sf"/>
</dbReference>
<evidence type="ECO:0000256" key="7">
    <source>
        <dbReference type="SAM" id="MobiDB-lite"/>
    </source>
</evidence>
<evidence type="ECO:0000256" key="3">
    <source>
        <dbReference type="ARBA" id="ARBA00023015"/>
    </source>
</evidence>
<dbReference type="Gene3D" id="4.10.280.10">
    <property type="entry name" value="Helix-loop-helix DNA-binding domain"/>
    <property type="match status" value="1"/>
</dbReference>
<keyword evidence="6" id="KW-0539">Nucleus</keyword>
<dbReference type="EMBL" id="CM029054">
    <property type="protein sequence ID" value="KAG2535012.1"/>
    <property type="molecule type" value="Genomic_DNA"/>
</dbReference>
<dbReference type="GO" id="GO:0046983">
    <property type="term" value="F:protein dimerization activity"/>
    <property type="evidence" value="ECO:0007669"/>
    <property type="project" value="InterPro"/>
</dbReference>
<evidence type="ECO:0000313" key="9">
    <source>
        <dbReference type="EMBL" id="KAG2535012.1"/>
    </source>
</evidence>
<keyword evidence="4" id="KW-0238">DNA-binding</keyword>
<feature type="compositionally biased region" description="Low complexity" evidence="7">
    <location>
        <begin position="229"/>
        <end position="247"/>
    </location>
</feature>
<accession>A0A8T0MFY8</accession>
<dbReference type="Proteomes" id="UP000823388">
    <property type="component" value="Chromosome 9N"/>
</dbReference>
<keyword evidence="10" id="KW-1185">Reference proteome</keyword>
<dbReference type="GO" id="GO:0005634">
    <property type="term" value="C:nucleus"/>
    <property type="evidence" value="ECO:0007669"/>
    <property type="project" value="UniProtKB-SubCell"/>
</dbReference>
<keyword evidence="5" id="KW-0804">Transcription</keyword>
<feature type="compositionally biased region" description="Polar residues" evidence="7">
    <location>
        <begin position="248"/>
        <end position="257"/>
    </location>
</feature>
<feature type="domain" description="BHLH" evidence="8">
    <location>
        <begin position="278"/>
        <end position="327"/>
    </location>
</feature>
<dbReference type="SUPFAM" id="SSF47459">
    <property type="entry name" value="HLH, helix-loop-helix DNA-binding domain"/>
    <property type="match status" value="1"/>
</dbReference>
<organism evidence="9 10">
    <name type="scientific">Panicum virgatum</name>
    <name type="common">Blackwell switchgrass</name>
    <dbReference type="NCBI Taxonomy" id="38727"/>
    <lineage>
        <taxon>Eukaryota</taxon>
        <taxon>Viridiplantae</taxon>
        <taxon>Streptophyta</taxon>
        <taxon>Embryophyta</taxon>
        <taxon>Tracheophyta</taxon>
        <taxon>Spermatophyta</taxon>
        <taxon>Magnoliopsida</taxon>
        <taxon>Liliopsida</taxon>
        <taxon>Poales</taxon>
        <taxon>Poaceae</taxon>
        <taxon>PACMAD clade</taxon>
        <taxon>Panicoideae</taxon>
        <taxon>Panicodae</taxon>
        <taxon>Paniceae</taxon>
        <taxon>Panicinae</taxon>
        <taxon>Panicum</taxon>
        <taxon>Panicum sect. Hiantes</taxon>
    </lineage>
</organism>
<evidence type="ECO:0000256" key="5">
    <source>
        <dbReference type="ARBA" id="ARBA00023163"/>
    </source>
</evidence>
<feature type="compositionally biased region" description="Low complexity" evidence="7">
    <location>
        <begin position="270"/>
        <end position="279"/>
    </location>
</feature>
<reference evidence="9" key="1">
    <citation type="submission" date="2020-05" db="EMBL/GenBank/DDBJ databases">
        <title>WGS assembly of Panicum virgatum.</title>
        <authorList>
            <person name="Lovell J.T."/>
            <person name="Jenkins J."/>
            <person name="Shu S."/>
            <person name="Juenger T.E."/>
            <person name="Schmutz J."/>
        </authorList>
    </citation>
    <scope>NUCLEOTIDE SEQUENCE</scope>
    <source>
        <strain evidence="9">AP13</strain>
    </source>
</reference>
<dbReference type="PROSITE" id="PS50888">
    <property type="entry name" value="BHLH"/>
    <property type="match status" value="1"/>
</dbReference>
<comment type="similarity">
    <text evidence="2">Belongs to the bHLH protein family.</text>
</comment>
<feature type="region of interest" description="Disordered" evidence="7">
    <location>
        <begin position="12"/>
        <end position="31"/>
    </location>
</feature>
<dbReference type="PANTHER" id="PTHR16223">
    <property type="entry name" value="TRANSCRIPTION FACTOR BHLH83-RELATED"/>
    <property type="match status" value="1"/>
</dbReference>
<evidence type="ECO:0000256" key="4">
    <source>
        <dbReference type="ARBA" id="ARBA00023125"/>
    </source>
</evidence>
<sequence length="362" mass="39214">MSQAELAAWLETRDAHWSSQYPAAQAPDEESEIVAQFLAAPYPYPNDDDDDDDDEQEQKHQHHNKLGEISATSSTYWPEPGHVTDPGNGACYWPSNGDASNSNSSGSGAYFDGSGCCYYYLAEPDVSLGINTRTTTLPCTSSIDLNLLGDGEKEGTTAVVHPVPPNPSSPADHPERPLIHTHTAGHRNGGDDDGAAARAAVSLPKRKAQAGHDGGDIGRHKKKEKKAASKTAQKFSQESSQSKGSCSADESMSNCSEVNRRSGVHGGGNAKARAAKGSATDPQSLYARRRRERINERLKILQKLVPNGTKVDISTMLEEAVHYVRFLQQQIKMLSSDEMWMYAPIAYNGMSLGIDLKISTLQ</sequence>
<dbReference type="SMART" id="SM00353">
    <property type="entry name" value="HLH"/>
    <property type="match status" value="1"/>
</dbReference>